<evidence type="ECO:0000313" key="4">
    <source>
        <dbReference type="EMBL" id="TWT73473.1"/>
    </source>
</evidence>
<organism evidence="4 5">
    <name type="scientific">Posidoniimonas polymericola</name>
    <dbReference type="NCBI Taxonomy" id="2528002"/>
    <lineage>
        <taxon>Bacteria</taxon>
        <taxon>Pseudomonadati</taxon>
        <taxon>Planctomycetota</taxon>
        <taxon>Planctomycetia</taxon>
        <taxon>Pirellulales</taxon>
        <taxon>Lacipirellulaceae</taxon>
        <taxon>Posidoniimonas</taxon>
    </lineage>
</organism>
<dbReference type="Gene3D" id="1.20.120.450">
    <property type="entry name" value="dinb family like domain"/>
    <property type="match status" value="1"/>
</dbReference>
<dbReference type="PANTHER" id="PTHR37302">
    <property type="entry name" value="SLR1116 PROTEIN"/>
    <property type="match status" value="1"/>
</dbReference>
<dbReference type="InterPro" id="IPR007837">
    <property type="entry name" value="DinB"/>
</dbReference>
<reference evidence="4 5" key="1">
    <citation type="submission" date="2019-02" db="EMBL/GenBank/DDBJ databases">
        <title>Deep-cultivation of Planctomycetes and their phenomic and genomic characterization uncovers novel biology.</title>
        <authorList>
            <person name="Wiegand S."/>
            <person name="Jogler M."/>
            <person name="Boedeker C."/>
            <person name="Pinto D."/>
            <person name="Vollmers J."/>
            <person name="Rivas-Marin E."/>
            <person name="Kohn T."/>
            <person name="Peeters S.H."/>
            <person name="Heuer A."/>
            <person name="Rast P."/>
            <person name="Oberbeckmann S."/>
            <person name="Bunk B."/>
            <person name="Jeske O."/>
            <person name="Meyerdierks A."/>
            <person name="Storesund J.E."/>
            <person name="Kallscheuer N."/>
            <person name="Luecker S."/>
            <person name="Lage O.M."/>
            <person name="Pohl T."/>
            <person name="Merkel B.J."/>
            <person name="Hornburger P."/>
            <person name="Mueller R.-W."/>
            <person name="Bruemmer F."/>
            <person name="Labrenz M."/>
            <person name="Spormann A.M."/>
            <person name="Op Den Camp H."/>
            <person name="Overmann J."/>
            <person name="Amann R."/>
            <person name="Jetten M.S.M."/>
            <person name="Mascher T."/>
            <person name="Medema M.H."/>
            <person name="Devos D.P."/>
            <person name="Kaster A.-K."/>
            <person name="Ovreas L."/>
            <person name="Rohde M."/>
            <person name="Galperin M.Y."/>
            <person name="Jogler C."/>
        </authorList>
    </citation>
    <scope>NUCLEOTIDE SEQUENCE [LARGE SCALE GENOMIC DNA]</scope>
    <source>
        <strain evidence="4 5">Pla123a</strain>
    </source>
</reference>
<evidence type="ECO:0000256" key="1">
    <source>
        <dbReference type="ARBA" id="ARBA00008635"/>
    </source>
</evidence>
<feature type="binding site" evidence="3">
    <location>
        <position position="124"/>
    </location>
    <ligand>
        <name>a divalent metal cation</name>
        <dbReference type="ChEBI" id="CHEBI:60240"/>
    </ligand>
</feature>
<name>A0A5C5YFA1_9BACT</name>
<dbReference type="Pfam" id="PF05163">
    <property type="entry name" value="DinB"/>
    <property type="match status" value="1"/>
</dbReference>
<dbReference type="EMBL" id="SJPO01000010">
    <property type="protein sequence ID" value="TWT73473.1"/>
    <property type="molecule type" value="Genomic_DNA"/>
</dbReference>
<protein>
    <submittedName>
        <fullName evidence="4">DinB family protein</fullName>
    </submittedName>
</protein>
<evidence type="ECO:0000313" key="5">
    <source>
        <dbReference type="Proteomes" id="UP000318478"/>
    </source>
</evidence>
<dbReference type="InterPro" id="IPR034660">
    <property type="entry name" value="DinB/YfiT-like"/>
</dbReference>
<dbReference type="RefSeq" id="WP_197528108.1">
    <property type="nucleotide sequence ID" value="NZ_SJPO01000010.1"/>
</dbReference>
<dbReference type="Proteomes" id="UP000318478">
    <property type="component" value="Unassembled WGS sequence"/>
</dbReference>
<keyword evidence="5" id="KW-1185">Reference proteome</keyword>
<evidence type="ECO:0000256" key="2">
    <source>
        <dbReference type="ARBA" id="ARBA00022723"/>
    </source>
</evidence>
<evidence type="ECO:0000256" key="3">
    <source>
        <dbReference type="PIRSR" id="PIRSR607837-1"/>
    </source>
</evidence>
<gene>
    <name evidence="4" type="ORF">Pla123a_38090</name>
</gene>
<sequence length="158" mass="17246">MKSQFQRSFRYDAWANSRVIESLAATPAASDEALPLLAHLLAAEHIWFCRLTGRAAEHEVFPSLTLDACRRLANANTAGYAELLAQATDDWLQSPVAYHNAAGLPFENRAADILTHVVTHGPYHRGQIAKAIGRNGGQPTPTDYIVFAREQDGGPPVL</sequence>
<keyword evidence="2 3" id="KW-0479">Metal-binding</keyword>
<dbReference type="SUPFAM" id="SSF109854">
    <property type="entry name" value="DinB/YfiT-like putative metalloenzymes"/>
    <property type="match status" value="1"/>
</dbReference>
<comment type="similarity">
    <text evidence="1">Belongs to the DinB family.</text>
</comment>
<accession>A0A5C5YFA1</accession>
<comment type="caution">
    <text evidence="4">The sequence shown here is derived from an EMBL/GenBank/DDBJ whole genome shotgun (WGS) entry which is preliminary data.</text>
</comment>
<dbReference type="GO" id="GO:0046872">
    <property type="term" value="F:metal ion binding"/>
    <property type="evidence" value="ECO:0007669"/>
    <property type="project" value="UniProtKB-KW"/>
</dbReference>
<feature type="binding site" evidence="3">
    <location>
        <position position="39"/>
    </location>
    <ligand>
        <name>a divalent metal cation</name>
        <dbReference type="ChEBI" id="CHEBI:60240"/>
    </ligand>
</feature>
<dbReference type="PANTHER" id="PTHR37302:SF3">
    <property type="entry name" value="DAMAGE-INDUCIBLE PROTEIN DINB"/>
    <property type="match status" value="1"/>
</dbReference>
<feature type="binding site" evidence="3">
    <location>
        <position position="120"/>
    </location>
    <ligand>
        <name>a divalent metal cation</name>
        <dbReference type="ChEBI" id="CHEBI:60240"/>
    </ligand>
</feature>
<proteinExistence type="inferred from homology"/>
<dbReference type="AlphaFoldDB" id="A0A5C5YFA1"/>